<dbReference type="RefSeq" id="WP_342675809.1">
    <property type="nucleotide sequence ID" value="NZ_JBCGCU010000001.1"/>
</dbReference>
<dbReference type="InterPro" id="IPR050966">
    <property type="entry name" value="Glutamyl_endopeptidase"/>
</dbReference>
<evidence type="ECO:0000313" key="4">
    <source>
        <dbReference type="EMBL" id="MEM0514252.1"/>
    </source>
</evidence>
<gene>
    <name evidence="4" type="ORF">WCN91_02135</name>
</gene>
<dbReference type="InterPro" id="IPR001254">
    <property type="entry name" value="Trypsin_dom"/>
</dbReference>
<feature type="chain" id="PRO_5046906974" evidence="2">
    <location>
        <begin position="23"/>
        <end position="413"/>
    </location>
</feature>
<dbReference type="InterPro" id="IPR043504">
    <property type="entry name" value="Peptidase_S1_PA_chymotrypsin"/>
</dbReference>
<proteinExistence type="predicted"/>
<dbReference type="EMBL" id="JBCGCU010000001">
    <property type="protein sequence ID" value="MEM0514252.1"/>
    <property type="molecule type" value="Genomic_DNA"/>
</dbReference>
<keyword evidence="1 2" id="KW-0732">Signal</keyword>
<keyword evidence="5" id="KW-1185">Reference proteome</keyword>
<dbReference type="InterPro" id="IPR018114">
    <property type="entry name" value="TRYPSIN_HIS"/>
</dbReference>
<dbReference type="PROSITE" id="PS00134">
    <property type="entry name" value="TRYPSIN_HIS"/>
    <property type="match status" value="1"/>
</dbReference>
<evidence type="ECO:0000256" key="1">
    <source>
        <dbReference type="ARBA" id="ARBA00022729"/>
    </source>
</evidence>
<dbReference type="InterPro" id="IPR009003">
    <property type="entry name" value="Peptidase_S1_PA"/>
</dbReference>
<sequence>MKPALTVLSAALFATLGNQVYANSIQMNEHLNVATHPALTSRDNQLSSRNLAVIATNNIIGQDDRIATQNGNFDHVIANQVGLIKNHYIDKSGEFQQGSCTATLIGKRYIITAAHCLYVQHDDFPLKEDAYFYPGAMNSKTYPHGRFPIIKSYHPLSFVSSGEVNDENDIAIAVLGTNSEGKHAGDILGGMSYWGSKNFQGGKATTLGYPGDKGGMEQHYQKDCNTSPHSLNTLKTNCDIASGQSGAALMRFSEKHNFMYIFGVVTSTGTQFNWGARITPLRHRVIQSITADNFKSEAFSETWKKNEHPLSQEINLFIKNSCNKQMYAAVYYKDIQLGWTSKGFYDLEKNETAHVARTGNGVFYFAGSFDQGHSYVNKNDVTKDLVFGIGSDVEFEKVSVKKYGDYRKVFGCK</sequence>
<keyword evidence="4" id="KW-0378">Hydrolase</keyword>
<protein>
    <submittedName>
        <fullName evidence="4">Trypsin-like serine protease</fullName>
        <ecNumber evidence="4">3.4.21.-</ecNumber>
    </submittedName>
</protein>
<dbReference type="PANTHER" id="PTHR15462:SF8">
    <property type="entry name" value="SERINE PROTEASE"/>
    <property type="match status" value="1"/>
</dbReference>
<dbReference type="Proteomes" id="UP001447008">
    <property type="component" value="Unassembled WGS sequence"/>
</dbReference>
<dbReference type="Gene3D" id="2.40.10.10">
    <property type="entry name" value="Trypsin-like serine proteases"/>
    <property type="match status" value="2"/>
</dbReference>
<accession>A0ABU9MVB5</accession>
<dbReference type="Pfam" id="PF00089">
    <property type="entry name" value="Trypsin"/>
    <property type="match status" value="1"/>
</dbReference>
<evidence type="ECO:0000313" key="5">
    <source>
        <dbReference type="Proteomes" id="UP001447008"/>
    </source>
</evidence>
<dbReference type="GO" id="GO:0016787">
    <property type="term" value="F:hydrolase activity"/>
    <property type="evidence" value="ECO:0007669"/>
    <property type="project" value="UniProtKB-KW"/>
</dbReference>
<name>A0ABU9MVB5_9GAMM</name>
<dbReference type="PANTHER" id="PTHR15462">
    <property type="entry name" value="SERINE PROTEASE"/>
    <property type="match status" value="1"/>
</dbReference>
<dbReference type="EC" id="3.4.21.-" evidence="4"/>
<dbReference type="SUPFAM" id="SSF50494">
    <property type="entry name" value="Trypsin-like serine proteases"/>
    <property type="match status" value="1"/>
</dbReference>
<feature type="signal peptide" evidence="2">
    <location>
        <begin position="1"/>
        <end position="22"/>
    </location>
</feature>
<feature type="domain" description="Peptidase S1" evidence="3">
    <location>
        <begin position="97"/>
        <end position="178"/>
    </location>
</feature>
<reference evidence="4 5" key="1">
    <citation type="submission" date="2024-03" db="EMBL/GenBank/DDBJ databases">
        <title>Pseudoalteromonas qingdaonensis sp. nov., isolated from the intestines of marine benthic organisms.</title>
        <authorList>
            <person name="Lin X."/>
            <person name="Fang S."/>
            <person name="Hu X."/>
        </authorList>
    </citation>
    <scope>NUCLEOTIDE SEQUENCE [LARGE SCALE GENOMIC DNA]</scope>
    <source>
        <strain evidence="4 5">YIC-827</strain>
    </source>
</reference>
<organism evidence="4 5">
    <name type="scientific">Pseudoalteromonas qingdaonensis</name>
    <dbReference type="NCBI Taxonomy" id="3131913"/>
    <lineage>
        <taxon>Bacteria</taxon>
        <taxon>Pseudomonadati</taxon>
        <taxon>Pseudomonadota</taxon>
        <taxon>Gammaproteobacteria</taxon>
        <taxon>Alteromonadales</taxon>
        <taxon>Pseudoalteromonadaceae</taxon>
        <taxon>Pseudoalteromonas</taxon>
    </lineage>
</organism>
<comment type="caution">
    <text evidence="4">The sequence shown here is derived from an EMBL/GenBank/DDBJ whole genome shotgun (WGS) entry which is preliminary data.</text>
</comment>
<evidence type="ECO:0000259" key="3">
    <source>
        <dbReference type="Pfam" id="PF00089"/>
    </source>
</evidence>
<evidence type="ECO:0000256" key="2">
    <source>
        <dbReference type="SAM" id="SignalP"/>
    </source>
</evidence>